<dbReference type="GO" id="GO:0022625">
    <property type="term" value="C:cytosolic large ribosomal subunit"/>
    <property type="evidence" value="ECO:0007669"/>
    <property type="project" value="TreeGrafter"/>
</dbReference>
<dbReference type="PATRIC" id="fig|1359193.3.peg.912"/>
<dbReference type="SMR" id="A0A0F3QCR5"/>
<protein>
    <recommendedName>
        <fullName evidence="5">Large ribosomal subunit protein uL30</fullName>
    </recommendedName>
</protein>
<dbReference type="NCBIfam" id="TIGR01308">
    <property type="entry name" value="rpmD_bact"/>
    <property type="match status" value="1"/>
</dbReference>
<dbReference type="SUPFAM" id="SSF55129">
    <property type="entry name" value="Ribosomal protein L30p/L7e"/>
    <property type="match status" value="1"/>
</dbReference>
<dbReference type="GO" id="GO:0003735">
    <property type="term" value="F:structural constituent of ribosome"/>
    <property type="evidence" value="ECO:0007669"/>
    <property type="project" value="InterPro"/>
</dbReference>
<evidence type="ECO:0000313" key="7">
    <source>
        <dbReference type="EMBL" id="KJV89951.1"/>
    </source>
</evidence>
<comment type="subunit">
    <text evidence="2 5">Part of the 50S ribosomal subunit.</text>
</comment>
<feature type="domain" description="Large ribosomal subunit protein uL30-like ferredoxin-like fold" evidence="6">
    <location>
        <begin position="10"/>
        <end position="59"/>
    </location>
</feature>
<proteinExistence type="inferred from homology"/>
<dbReference type="Pfam" id="PF00327">
    <property type="entry name" value="Ribosomal_L30"/>
    <property type="match status" value="1"/>
</dbReference>
<dbReference type="HAMAP" id="MF_01371_B">
    <property type="entry name" value="Ribosomal_uL30_B"/>
    <property type="match status" value="1"/>
</dbReference>
<dbReference type="PANTHER" id="PTHR15892:SF2">
    <property type="entry name" value="LARGE RIBOSOMAL SUBUNIT PROTEIN UL30M"/>
    <property type="match status" value="1"/>
</dbReference>
<dbReference type="Gene3D" id="3.30.1390.20">
    <property type="entry name" value="Ribosomal protein L30, ferredoxin-like fold domain"/>
    <property type="match status" value="1"/>
</dbReference>
<comment type="caution">
    <text evidence="7">The sequence shown here is derived from an EMBL/GenBank/DDBJ whole genome shotgun (WGS) entry which is preliminary data.</text>
</comment>
<evidence type="ECO:0000256" key="5">
    <source>
        <dbReference type="HAMAP-Rule" id="MF_01371"/>
    </source>
</evidence>
<organism evidence="7 8">
    <name type="scientific">Rickettsia bellii str. RML An4</name>
    <dbReference type="NCBI Taxonomy" id="1359193"/>
    <lineage>
        <taxon>Bacteria</taxon>
        <taxon>Pseudomonadati</taxon>
        <taxon>Pseudomonadota</taxon>
        <taxon>Alphaproteobacteria</taxon>
        <taxon>Rickettsiales</taxon>
        <taxon>Rickettsiaceae</taxon>
        <taxon>Rickettsieae</taxon>
        <taxon>Rickettsia</taxon>
        <taxon>belli group</taxon>
    </lineage>
</organism>
<evidence type="ECO:0000313" key="8">
    <source>
        <dbReference type="Proteomes" id="UP000033661"/>
    </source>
</evidence>
<dbReference type="AlphaFoldDB" id="A0A0F3QCR5"/>
<keyword evidence="8" id="KW-1185">Reference proteome</keyword>
<dbReference type="RefSeq" id="WP_011477703.1">
    <property type="nucleotide sequence ID" value="NZ_LAOI01000001.1"/>
</dbReference>
<dbReference type="PIRSF" id="PIRSF002211">
    <property type="entry name" value="Ribosomal_L30_bac-type"/>
    <property type="match status" value="1"/>
</dbReference>
<evidence type="ECO:0000259" key="6">
    <source>
        <dbReference type="Pfam" id="PF00327"/>
    </source>
</evidence>
<keyword evidence="3 5" id="KW-0689">Ribosomal protein</keyword>
<evidence type="ECO:0000256" key="3">
    <source>
        <dbReference type="ARBA" id="ARBA00022980"/>
    </source>
</evidence>
<sequence>MNNKNLINDVKVTQVKSSIGRKYDQKLTLIGLGLNKINKSVVLKNTDSVQGMLKKVEHLLKIENV</sequence>
<dbReference type="Proteomes" id="UP000033661">
    <property type="component" value="Unassembled WGS sequence"/>
</dbReference>
<evidence type="ECO:0000256" key="2">
    <source>
        <dbReference type="ARBA" id="ARBA00011838"/>
    </source>
</evidence>
<evidence type="ECO:0000256" key="1">
    <source>
        <dbReference type="ARBA" id="ARBA00007594"/>
    </source>
</evidence>
<gene>
    <name evidence="5 7" type="primary">rpmD</name>
    <name evidence="7" type="ORF">RBEAN4_0943</name>
</gene>
<accession>A0A0F3QCR5</accession>
<comment type="similarity">
    <text evidence="1 5">Belongs to the universal ribosomal protein uL30 family.</text>
</comment>
<dbReference type="PANTHER" id="PTHR15892">
    <property type="entry name" value="MITOCHONDRIAL RIBOSOMAL PROTEIN L30"/>
    <property type="match status" value="1"/>
</dbReference>
<evidence type="ECO:0000256" key="4">
    <source>
        <dbReference type="ARBA" id="ARBA00023274"/>
    </source>
</evidence>
<keyword evidence="4 5" id="KW-0687">Ribonucleoprotein</keyword>
<dbReference type="CDD" id="cd01658">
    <property type="entry name" value="Ribosomal_L30"/>
    <property type="match status" value="1"/>
</dbReference>
<dbReference type="InterPro" id="IPR005996">
    <property type="entry name" value="Ribosomal_uL30_bac-type"/>
</dbReference>
<name>A0A0F3QCR5_RICBE</name>
<reference evidence="7 8" key="1">
    <citation type="submission" date="2015-02" db="EMBL/GenBank/DDBJ databases">
        <title>Genome Sequencing of Rickettsiales.</title>
        <authorList>
            <person name="Daugherty S.C."/>
            <person name="Su Q."/>
            <person name="Abolude K."/>
            <person name="Beier-Sexton M."/>
            <person name="Carlyon J.A."/>
            <person name="Carter R."/>
            <person name="Day N.P."/>
            <person name="Dumler S.J."/>
            <person name="Dyachenko V."/>
            <person name="Godinez A."/>
            <person name="Kurtti T.J."/>
            <person name="Lichay M."/>
            <person name="Mullins K.E."/>
            <person name="Ott S."/>
            <person name="Pappas-Brown V."/>
            <person name="Paris D.H."/>
            <person name="Patel P."/>
            <person name="Richards A.L."/>
            <person name="Sadzewicz L."/>
            <person name="Sears K."/>
            <person name="Seidman D."/>
            <person name="Sengamalay N."/>
            <person name="Stenos J."/>
            <person name="Tallon L.J."/>
            <person name="Vincent G."/>
            <person name="Fraser C.M."/>
            <person name="Munderloh U."/>
            <person name="Dunning-Hotopp J.C."/>
        </authorList>
    </citation>
    <scope>NUCLEOTIDE SEQUENCE [LARGE SCALE GENOMIC DNA]</scope>
    <source>
        <strain evidence="7 8">RML An4</strain>
    </source>
</reference>
<dbReference type="InterPro" id="IPR016082">
    <property type="entry name" value="Ribosomal_uL30_ferredoxin-like"/>
</dbReference>
<dbReference type="EMBL" id="LAOI01000001">
    <property type="protein sequence ID" value="KJV89951.1"/>
    <property type="molecule type" value="Genomic_DNA"/>
</dbReference>
<dbReference type="InterPro" id="IPR036919">
    <property type="entry name" value="Ribo_uL30_ferredoxin-like_sf"/>
</dbReference>
<dbReference type="GO" id="GO:0006412">
    <property type="term" value="P:translation"/>
    <property type="evidence" value="ECO:0007669"/>
    <property type="project" value="UniProtKB-UniRule"/>
</dbReference>